<dbReference type="PANTHER" id="PTHR43070">
    <property type="match status" value="1"/>
</dbReference>
<dbReference type="Pfam" id="PF03447">
    <property type="entry name" value="NAD_binding_3"/>
    <property type="match status" value="1"/>
</dbReference>
<dbReference type="RefSeq" id="WP_108736764.1">
    <property type="nucleotide sequence ID" value="NZ_CP020919.1"/>
</dbReference>
<dbReference type="AlphaFoldDB" id="A0A2S1LN24"/>
<keyword evidence="1" id="KW-0521">NADP</keyword>
<feature type="domain" description="Aspartate/homoserine dehydrogenase NAD-binding" evidence="2">
    <location>
        <begin position="12"/>
        <end position="140"/>
    </location>
</feature>
<dbReference type="InterPro" id="IPR036291">
    <property type="entry name" value="NAD(P)-bd_dom_sf"/>
</dbReference>
<accession>A0A2S1LN24</accession>
<evidence type="ECO:0000256" key="1">
    <source>
        <dbReference type="ARBA" id="ARBA00022857"/>
    </source>
</evidence>
<dbReference type="PANTHER" id="PTHR43070:SF3">
    <property type="entry name" value="HOMOSERINE DEHYDROGENASE"/>
    <property type="match status" value="1"/>
</dbReference>
<evidence type="ECO:0000313" key="4">
    <source>
        <dbReference type="Proteomes" id="UP000244677"/>
    </source>
</evidence>
<dbReference type="EMBL" id="CP020919">
    <property type="protein sequence ID" value="AWG25160.1"/>
    <property type="molecule type" value="Genomic_DNA"/>
</dbReference>
<reference evidence="3 4" key="1">
    <citation type="submission" date="2017-04" db="EMBL/GenBank/DDBJ databases">
        <title>Complete genome sequence of Flavobacterium kingsejong AJ004.</title>
        <authorList>
            <person name="Lee P.C."/>
        </authorList>
    </citation>
    <scope>NUCLEOTIDE SEQUENCE [LARGE SCALE GENOMIC DNA]</scope>
    <source>
        <strain evidence="3 4">AJ004</strain>
    </source>
</reference>
<dbReference type="OrthoDB" id="9799110at2"/>
<gene>
    <name evidence="3" type="ORF">FK004_07890</name>
</gene>
<dbReference type="SUPFAM" id="SSF51735">
    <property type="entry name" value="NAD(P)-binding Rossmann-fold domains"/>
    <property type="match status" value="1"/>
</dbReference>
<dbReference type="GO" id="GO:0050661">
    <property type="term" value="F:NADP binding"/>
    <property type="evidence" value="ECO:0007669"/>
    <property type="project" value="InterPro"/>
</dbReference>
<dbReference type="KEGG" id="fki:FK004_07890"/>
<dbReference type="Proteomes" id="UP000244677">
    <property type="component" value="Chromosome"/>
</dbReference>
<keyword evidence="4" id="KW-1185">Reference proteome</keyword>
<name>A0A2S1LN24_9FLAO</name>
<dbReference type="Gene3D" id="3.40.50.720">
    <property type="entry name" value="NAD(P)-binding Rossmann-like Domain"/>
    <property type="match status" value="1"/>
</dbReference>
<dbReference type="InterPro" id="IPR005106">
    <property type="entry name" value="Asp/hSer_DH_NAD-bd"/>
</dbReference>
<protein>
    <recommendedName>
        <fullName evidence="2">Aspartate/homoserine dehydrogenase NAD-binding domain-containing protein</fullName>
    </recommendedName>
</protein>
<dbReference type="GO" id="GO:0004412">
    <property type="term" value="F:homoserine dehydrogenase activity"/>
    <property type="evidence" value="ECO:0007669"/>
    <property type="project" value="InterPro"/>
</dbReference>
<evidence type="ECO:0000259" key="2">
    <source>
        <dbReference type="Pfam" id="PF03447"/>
    </source>
</evidence>
<dbReference type="GO" id="GO:0009067">
    <property type="term" value="P:aspartate family amino acid biosynthetic process"/>
    <property type="evidence" value="ECO:0007669"/>
    <property type="project" value="InterPro"/>
</dbReference>
<sequence>MSVQKINIVVFGLGTIGSTLINSAIKEQKVLLEKEGLDLSFPVITNSTVAFFEKESLKNSWEANFTQFPIPFQFEAVVAYLKAQHLENLIAIDATGSDTLVRDYDTLIRNDFDIISINNTLSRVHPAFNTEINGLLRKFGKQFFYLHPDGKNSMETAKALLQKIIVIARQKQLEIAV</sequence>
<dbReference type="InterPro" id="IPR011147">
    <property type="entry name" value="Bifunc_Aspkin/hSer_DH"/>
</dbReference>
<evidence type="ECO:0000313" key="3">
    <source>
        <dbReference type="EMBL" id="AWG25160.1"/>
    </source>
</evidence>
<organism evidence="3 4">
    <name type="scientific">Flavobacterium kingsejongi</name>
    <dbReference type="NCBI Taxonomy" id="1678728"/>
    <lineage>
        <taxon>Bacteria</taxon>
        <taxon>Pseudomonadati</taxon>
        <taxon>Bacteroidota</taxon>
        <taxon>Flavobacteriia</taxon>
        <taxon>Flavobacteriales</taxon>
        <taxon>Flavobacteriaceae</taxon>
        <taxon>Flavobacterium</taxon>
    </lineage>
</organism>
<proteinExistence type="predicted"/>